<dbReference type="OMA" id="LAYSSWY"/>
<keyword evidence="3" id="KW-1185">Reference proteome</keyword>
<evidence type="ECO:0000313" key="2">
    <source>
        <dbReference type="EMBL" id="SJK96858.1"/>
    </source>
</evidence>
<evidence type="ECO:0000259" key="1">
    <source>
        <dbReference type="Pfam" id="PF12849"/>
    </source>
</evidence>
<dbReference type="InterPro" id="IPR052738">
    <property type="entry name" value="ABC-Tungstate_binding"/>
</dbReference>
<proteinExistence type="predicted"/>
<name>A0A284QK64_ARMOS</name>
<dbReference type="PANTHER" id="PTHR37945:SF1">
    <property type="entry name" value="EXTRACELLULAR TUNGSTATE BINDING PROTEIN"/>
    <property type="match status" value="1"/>
</dbReference>
<feature type="domain" description="PBP" evidence="1">
    <location>
        <begin position="76"/>
        <end position="322"/>
    </location>
</feature>
<dbReference type="OrthoDB" id="10260248at2759"/>
<evidence type="ECO:0000313" key="3">
    <source>
        <dbReference type="Proteomes" id="UP000219338"/>
    </source>
</evidence>
<sequence length="348" mass="37723">MSHFIVSGHLSSQLAPFLVTHAYPPHPVVTSSGPVASAQSSPLTPQATYNGGYSSATTVRLRVANGGAGQAGLIGAFADAFIQWRVESFKEEPFTVEWYLGDTTQSLSYLSLGYVDVAFTYNKAAELAEIKSKKAVRRELVFMDHFYLVGPTSNPAALDGLTDDVLDMFNKIVGCGNVDLAIPPDPSVRPPTRFLSRYDKSATNIKESELFIEIGQVPWALAYSSWYHQYPRFPIQALSAASFLAEYTLTDRGTWLSSPQSVTDTLLIFAQGPWSSANSGAPADSSMPTPAESDALLNPCNALLAVEPQDKNLAETFMDWLVALDGGQEVVMTFMKNGEVLYAPAITE</sequence>
<dbReference type="Pfam" id="PF12849">
    <property type="entry name" value="PBP_like_2"/>
    <property type="match status" value="1"/>
</dbReference>
<dbReference type="AlphaFoldDB" id="A0A284QK64"/>
<dbReference type="Gene3D" id="3.40.190.10">
    <property type="entry name" value="Periplasmic binding protein-like II"/>
    <property type="match status" value="2"/>
</dbReference>
<dbReference type="STRING" id="47428.A0A284QK64"/>
<dbReference type="Proteomes" id="UP000219338">
    <property type="component" value="Unassembled WGS sequence"/>
</dbReference>
<dbReference type="PANTHER" id="PTHR37945">
    <property type="entry name" value="EXTRACELLULAR TUNGSTATE BINDING PROTEIN"/>
    <property type="match status" value="1"/>
</dbReference>
<organism evidence="2 3">
    <name type="scientific">Armillaria ostoyae</name>
    <name type="common">Armillaria root rot fungus</name>
    <dbReference type="NCBI Taxonomy" id="47428"/>
    <lineage>
        <taxon>Eukaryota</taxon>
        <taxon>Fungi</taxon>
        <taxon>Dikarya</taxon>
        <taxon>Basidiomycota</taxon>
        <taxon>Agaricomycotina</taxon>
        <taxon>Agaricomycetes</taxon>
        <taxon>Agaricomycetidae</taxon>
        <taxon>Agaricales</taxon>
        <taxon>Marasmiineae</taxon>
        <taxon>Physalacriaceae</taxon>
        <taxon>Armillaria</taxon>
    </lineage>
</organism>
<dbReference type="InterPro" id="IPR024370">
    <property type="entry name" value="PBP_domain"/>
</dbReference>
<dbReference type="EMBL" id="FUEG01000001">
    <property type="protein sequence ID" value="SJK96858.1"/>
    <property type="molecule type" value="Genomic_DNA"/>
</dbReference>
<reference evidence="3" key="1">
    <citation type="journal article" date="2017" name="Nat. Ecol. Evol.">
        <title>Genome expansion and lineage-specific genetic innovations in the forest pathogenic fungi Armillaria.</title>
        <authorList>
            <person name="Sipos G."/>
            <person name="Prasanna A.N."/>
            <person name="Walter M.C."/>
            <person name="O'Connor E."/>
            <person name="Balint B."/>
            <person name="Krizsan K."/>
            <person name="Kiss B."/>
            <person name="Hess J."/>
            <person name="Varga T."/>
            <person name="Slot J."/>
            <person name="Riley R."/>
            <person name="Boka B."/>
            <person name="Rigling D."/>
            <person name="Barry K."/>
            <person name="Lee J."/>
            <person name="Mihaltcheva S."/>
            <person name="LaButti K."/>
            <person name="Lipzen A."/>
            <person name="Waldron R."/>
            <person name="Moloney N.M."/>
            <person name="Sperisen C."/>
            <person name="Kredics L."/>
            <person name="Vagvoelgyi C."/>
            <person name="Patrignani A."/>
            <person name="Fitzpatrick D."/>
            <person name="Nagy I."/>
            <person name="Doyle S."/>
            <person name="Anderson J.B."/>
            <person name="Grigoriev I.V."/>
            <person name="Gueldener U."/>
            <person name="Muensterkoetter M."/>
            <person name="Nagy L.G."/>
        </authorList>
    </citation>
    <scope>NUCLEOTIDE SEQUENCE [LARGE SCALE GENOMIC DNA]</scope>
    <source>
        <strain evidence="3">C18/9</strain>
    </source>
</reference>
<protein>
    <recommendedName>
        <fullName evidence="1">PBP domain-containing protein</fullName>
    </recommendedName>
</protein>
<accession>A0A284QK64</accession>
<gene>
    <name evidence="2" type="ORF">ARMOST_00104</name>
</gene>